<evidence type="ECO:0000313" key="2">
    <source>
        <dbReference type="EMBL" id="GBP93418.1"/>
    </source>
</evidence>
<organism evidence="2 3">
    <name type="scientific">Eumeta variegata</name>
    <name type="common">Bagworm moth</name>
    <name type="synonym">Eumeta japonica</name>
    <dbReference type="NCBI Taxonomy" id="151549"/>
    <lineage>
        <taxon>Eukaryota</taxon>
        <taxon>Metazoa</taxon>
        <taxon>Ecdysozoa</taxon>
        <taxon>Arthropoda</taxon>
        <taxon>Hexapoda</taxon>
        <taxon>Insecta</taxon>
        <taxon>Pterygota</taxon>
        <taxon>Neoptera</taxon>
        <taxon>Endopterygota</taxon>
        <taxon>Lepidoptera</taxon>
        <taxon>Glossata</taxon>
        <taxon>Ditrysia</taxon>
        <taxon>Tineoidea</taxon>
        <taxon>Psychidae</taxon>
        <taxon>Oiketicinae</taxon>
        <taxon>Eumeta</taxon>
    </lineage>
</organism>
<protein>
    <submittedName>
        <fullName evidence="2">Uncharacterized protein</fullName>
    </submittedName>
</protein>
<keyword evidence="3" id="KW-1185">Reference proteome</keyword>
<dbReference type="OrthoDB" id="6363640at2759"/>
<sequence>MFLKNYPSTSSGSKEGDRYIRSTRRRLDSHANRFRPRSTTRSQRSKRALHIEAIAKTKVEMKTSRCVPIKLRGASGSQQIYARTIENLQLSPQAVTKQDIDGCKHLDDIRHKLMYNQAKPKILIGQDNWHLLVATETRKGHRNQPAAPHTVRLGPARHPNSYDRTTRALRT</sequence>
<feature type="compositionally biased region" description="Basic and acidic residues" evidence="1">
    <location>
        <begin position="14"/>
        <end position="31"/>
    </location>
</feature>
<dbReference type="Proteomes" id="UP000299102">
    <property type="component" value="Unassembled WGS sequence"/>
</dbReference>
<feature type="compositionally biased region" description="Basic and acidic residues" evidence="1">
    <location>
        <begin position="160"/>
        <end position="171"/>
    </location>
</feature>
<evidence type="ECO:0000256" key="1">
    <source>
        <dbReference type="SAM" id="MobiDB-lite"/>
    </source>
</evidence>
<feature type="compositionally biased region" description="Basic residues" evidence="1">
    <location>
        <begin position="32"/>
        <end position="46"/>
    </location>
</feature>
<evidence type="ECO:0000313" key="3">
    <source>
        <dbReference type="Proteomes" id="UP000299102"/>
    </source>
</evidence>
<feature type="region of interest" description="Disordered" evidence="1">
    <location>
        <begin position="138"/>
        <end position="171"/>
    </location>
</feature>
<proteinExistence type="predicted"/>
<feature type="compositionally biased region" description="Polar residues" evidence="1">
    <location>
        <begin position="1"/>
        <end position="13"/>
    </location>
</feature>
<dbReference type="EMBL" id="BGZK01002374">
    <property type="protein sequence ID" value="GBP93418.1"/>
    <property type="molecule type" value="Genomic_DNA"/>
</dbReference>
<reference evidence="2 3" key="1">
    <citation type="journal article" date="2019" name="Commun. Biol.">
        <title>The bagworm genome reveals a unique fibroin gene that provides high tensile strength.</title>
        <authorList>
            <person name="Kono N."/>
            <person name="Nakamura H."/>
            <person name="Ohtoshi R."/>
            <person name="Tomita M."/>
            <person name="Numata K."/>
            <person name="Arakawa K."/>
        </authorList>
    </citation>
    <scope>NUCLEOTIDE SEQUENCE [LARGE SCALE GENOMIC DNA]</scope>
</reference>
<accession>A0A4C2A0B0</accession>
<name>A0A4C2A0B0_EUMVA</name>
<gene>
    <name evidence="2" type="ORF">EVAR_50310_1</name>
</gene>
<feature type="region of interest" description="Disordered" evidence="1">
    <location>
        <begin position="1"/>
        <end position="46"/>
    </location>
</feature>
<comment type="caution">
    <text evidence="2">The sequence shown here is derived from an EMBL/GenBank/DDBJ whole genome shotgun (WGS) entry which is preliminary data.</text>
</comment>
<dbReference type="AlphaFoldDB" id="A0A4C2A0B0"/>